<keyword evidence="2" id="KW-1185">Reference proteome</keyword>
<gene>
    <name evidence="1" type="ORF">Mgra_00004297</name>
</gene>
<dbReference type="AlphaFoldDB" id="A0A8S9ZRS0"/>
<comment type="caution">
    <text evidence="1">The sequence shown here is derived from an EMBL/GenBank/DDBJ whole genome shotgun (WGS) entry which is preliminary data.</text>
</comment>
<proteinExistence type="predicted"/>
<name>A0A8S9ZRS0_9BILA</name>
<dbReference type="Proteomes" id="UP000605970">
    <property type="component" value="Unassembled WGS sequence"/>
</dbReference>
<reference evidence="1" key="1">
    <citation type="journal article" date="2020" name="Ecol. Evol.">
        <title>Genome structure and content of the rice root-knot nematode (Meloidogyne graminicola).</title>
        <authorList>
            <person name="Phan N.T."/>
            <person name="Danchin E.G.J."/>
            <person name="Klopp C."/>
            <person name="Perfus-Barbeoch L."/>
            <person name="Kozlowski D.K."/>
            <person name="Koutsovoulos G.D."/>
            <person name="Lopez-Roques C."/>
            <person name="Bouchez O."/>
            <person name="Zahm M."/>
            <person name="Besnard G."/>
            <person name="Bellafiore S."/>
        </authorList>
    </citation>
    <scope>NUCLEOTIDE SEQUENCE</scope>
    <source>
        <strain evidence="1">VN-18</strain>
    </source>
</reference>
<sequence>MNLQVKFFEINSSIGNFSETFLHKFSLLCIPIIETIFKSSLNIGIPLPIVKDIQLANGSELTILEKSEQIRIDANLEYI</sequence>
<evidence type="ECO:0000313" key="1">
    <source>
        <dbReference type="EMBL" id="KAF7636310.1"/>
    </source>
</evidence>
<dbReference type="EMBL" id="JABEBT010000031">
    <property type="protein sequence ID" value="KAF7636310.1"/>
    <property type="molecule type" value="Genomic_DNA"/>
</dbReference>
<evidence type="ECO:0000313" key="2">
    <source>
        <dbReference type="Proteomes" id="UP000605970"/>
    </source>
</evidence>
<dbReference type="Gene3D" id="3.15.20.10">
    <property type="entry name" value="Bactericidal permeability-increasing protein, domain 2"/>
    <property type="match status" value="1"/>
</dbReference>
<protein>
    <submittedName>
        <fullName evidence="1">BPI2 domain-containing protein</fullName>
    </submittedName>
</protein>
<accession>A0A8S9ZRS0</accession>
<organism evidence="1 2">
    <name type="scientific">Meloidogyne graminicola</name>
    <dbReference type="NCBI Taxonomy" id="189291"/>
    <lineage>
        <taxon>Eukaryota</taxon>
        <taxon>Metazoa</taxon>
        <taxon>Ecdysozoa</taxon>
        <taxon>Nematoda</taxon>
        <taxon>Chromadorea</taxon>
        <taxon>Rhabditida</taxon>
        <taxon>Tylenchina</taxon>
        <taxon>Tylenchomorpha</taxon>
        <taxon>Tylenchoidea</taxon>
        <taxon>Meloidogynidae</taxon>
        <taxon>Meloidogyninae</taxon>
        <taxon>Meloidogyne</taxon>
    </lineage>
</organism>